<dbReference type="Proteomes" id="UP001152795">
    <property type="component" value="Unassembled WGS sequence"/>
</dbReference>
<dbReference type="AlphaFoldDB" id="A0A6S7KES9"/>
<feature type="non-terminal residue" evidence="1">
    <location>
        <position position="228"/>
    </location>
</feature>
<sequence>MRITKINTETGDKEEKQTLSKLINECSDEYTEKRTVYYITFQKYLKKQICGIRAFKKTDCRLTIINLKCGSLITEYKLVLGVHGSDPRGISTGHAGDVIKDEIENGSLGEFTVDKFNSTFNENIPINVYVIITMKKYTWYDFCKIEELFREKIAERSYDMEGQKLETTDIFIVNGEMNCATPDTTKEGIDVWLVALGSDAVTIQIGNDLKDLLDSGQLRKLGHLFEDR</sequence>
<comment type="caution">
    <text evidence="1">The sequence shown here is derived from an EMBL/GenBank/DDBJ whole genome shotgun (WGS) entry which is preliminary data.</text>
</comment>
<gene>
    <name evidence="1" type="ORF">PACLA_8A041384</name>
</gene>
<keyword evidence="2" id="KW-1185">Reference proteome</keyword>
<dbReference type="EMBL" id="CACRXK020026968">
    <property type="protein sequence ID" value="CAB4040570.1"/>
    <property type="molecule type" value="Genomic_DNA"/>
</dbReference>
<proteinExistence type="predicted"/>
<organism evidence="1 2">
    <name type="scientific">Paramuricea clavata</name>
    <name type="common">Red gorgonian</name>
    <name type="synonym">Violescent sea-whip</name>
    <dbReference type="NCBI Taxonomy" id="317549"/>
    <lineage>
        <taxon>Eukaryota</taxon>
        <taxon>Metazoa</taxon>
        <taxon>Cnidaria</taxon>
        <taxon>Anthozoa</taxon>
        <taxon>Octocorallia</taxon>
        <taxon>Malacalcyonacea</taxon>
        <taxon>Plexauridae</taxon>
        <taxon>Paramuricea</taxon>
    </lineage>
</organism>
<evidence type="ECO:0000313" key="1">
    <source>
        <dbReference type="EMBL" id="CAB4040570.1"/>
    </source>
</evidence>
<protein>
    <submittedName>
        <fullName evidence="1">Uncharacterized protein</fullName>
    </submittedName>
</protein>
<name>A0A6S7KES9_PARCT</name>
<reference evidence="1" key="1">
    <citation type="submission" date="2020-04" db="EMBL/GenBank/DDBJ databases">
        <authorList>
            <person name="Alioto T."/>
            <person name="Alioto T."/>
            <person name="Gomez Garrido J."/>
        </authorList>
    </citation>
    <scope>NUCLEOTIDE SEQUENCE</scope>
    <source>
        <strain evidence="1">A484AB</strain>
    </source>
</reference>
<evidence type="ECO:0000313" key="2">
    <source>
        <dbReference type="Proteomes" id="UP001152795"/>
    </source>
</evidence>
<dbReference type="OrthoDB" id="5983594at2759"/>
<accession>A0A6S7KES9</accession>